<dbReference type="AlphaFoldDB" id="E6PYV6"/>
<name>E6PYV6_9ZZZZ</name>
<organism evidence="1">
    <name type="scientific">mine drainage metagenome</name>
    <dbReference type="NCBI Taxonomy" id="410659"/>
    <lineage>
        <taxon>unclassified sequences</taxon>
        <taxon>metagenomes</taxon>
        <taxon>ecological metagenomes</taxon>
    </lineage>
</organism>
<comment type="caution">
    <text evidence="1">The sequence shown here is derived from an EMBL/GenBank/DDBJ whole genome shotgun (WGS) entry which is preliminary data.</text>
</comment>
<proteinExistence type="predicted"/>
<evidence type="ECO:0000313" key="1">
    <source>
        <dbReference type="EMBL" id="CBI00115.1"/>
    </source>
</evidence>
<gene>
    <name evidence="1" type="ORF">CARN3_1104</name>
</gene>
<dbReference type="EMBL" id="CABN01000093">
    <property type="protein sequence ID" value="CBI00115.1"/>
    <property type="molecule type" value="Genomic_DNA"/>
</dbReference>
<accession>E6PYV6</accession>
<sequence>MEVCLNLRRRMQVLRLLPSVLISLETYHTYTFPLLSTRKLTGIWIVEDLLLEIYVFADIIEK</sequence>
<reference evidence="1" key="1">
    <citation type="submission" date="2009-10" db="EMBL/GenBank/DDBJ databases">
        <title>Diversity of trophic interactions inside an arsenic-rich microbial ecosystem.</title>
        <authorList>
            <person name="Bertin P.N."/>
            <person name="Heinrich-Salmeron A."/>
            <person name="Pelletier E."/>
            <person name="Goulhen-Chollet F."/>
            <person name="Arsene-Ploetze F."/>
            <person name="Gallien S."/>
            <person name="Calteau A."/>
            <person name="Vallenet D."/>
            <person name="Casiot C."/>
            <person name="Chane-Woon-Ming B."/>
            <person name="Giloteaux L."/>
            <person name="Barakat M."/>
            <person name="Bonnefoy V."/>
            <person name="Bruneel O."/>
            <person name="Chandler M."/>
            <person name="Cleiss J."/>
            <person name="Duran R."/>
            <person name="Elbaz-Poulichet F."/>
            <person name="Fonknechten N."/>
            <person name="Lauga B."/>
            <person name="Mornico D."/>
            <person name="Ortet P."/>
            <person name="Schaeffer C."/>
            <person name="Siguier P."/>
            <person name="Alexander Thil Smith A."/>
            <person name="Van Dorsselaer A."/>
            <person name="Weissenbach J."/>
            <person name="Medigue C."/>
            <person name="Le Paslier D."/>
        </authorList>
    </citation>
    <scope>NUCLEOTIDE SEQUENCE</scope>
</reference>
<protein>
    <submittedName>
        <fullName evidence="1">Uncharacterized protein</fullName>
    </submittedName>
</protein>